<organism evidence="3 4">
    <name type="scientific">Artemisia annua</name>
    <name type="common">Sweet wormwood</name>
    <dbReference type="NCBI Taxonomy" id="35608"/>
    <lineage>
        <taxon>Eukaryota</taxon>
        <taxon>Viridiplantae</taxon>
        <taxon>Streptophyta</taxon>
        <taxon>Embryophyta</taxon>
        <taxon>Tracheophyta</taxon>
        <taxon>Spermatophyta</taxon>
        <taxon>Magnoliopsida</taxon>
        <taxon>eudicotyledons</taxon>
        <taxon>Gunneridae</taxon>
        <taxon>Pentapetalae</taxon>
        <taxon>asterids</taxon>
        <taxon>campanulids</taxon>
        <taxon>Asterales</taxon>
        <taxon>Asteraceae</taxon>
        <taxon>Asteroideae</taxon>
        <taxon>Anthemideae</taxon>
        <taxon>Artemisiinae</taxon>
        <taxon>Artemisia</taxon>
    </lineage>
</organism>
<reference evidence="3 4" key="1">
    <citation type="journal article" date="2018" name="Mol. Plant">
        <title>The genome of Artemisia annua provides insight into the evolution of Asteraceae family and artemisinin biosynthesis.</title>
        <authorList>
            <person name="Shen Q."/>
            <person name="Zhang L."/>
            <person name="Liao Z."/>
            <person name="Wang S."/>
            <person name="Yan T."/>
            <person name="Shi P."/>
            <person name="Liu M."/>
            <person name="Fu X."/>
            <person name="Pan Q."/>
            <person name="Wang Y."/>
            <person name="Lv Z."/>
            <person name="Lu X."/>
            <person name="Zhang F."/>
            <person name="Jiang W."/>
            <person name="Ma Y."/>
            <person name="Chen M."/>
            <person name="Hao X."/>
            <person name="Li L."/>
            <person name="Tang Y."/>
            <person name="Lv G."/>
            <person name="Zhou Y."/>
            <person name="Sun X."/>
            <person name="Brodelius P.E."/>
            <person name="Rose J.K.C."/>
            <person name="Tang K."/>
        </authorList>
    </citation>
    <scope>NUCLEOTIDE SEQUENCE [LARGE SCALE GENOMIC DNA]</scope>
    <source>
        <strain evidence="4">cv. Huhao1</strain>
        <tissue evidence="3">Leaf</tissue>
    </source>
</reference>
<name>A0A2U1LUH7_ARTAN</name>
<gene>
    <name evidence="3" type="ORF">CTI12_AA451270</name>
</gene>
<feature type="transmembrane region" description="Helical" evidence="2">
    <location>
        <begin position="28"/>
        <end position="49"/>
    </location>
</feature>
<proteinExistence type="predicted"/>
<dbReference type="AlphaFoldDB" id="A0A2U1LUH7"/>
<keyword evidence="2" id="KW-0472">Membrane</keyword>
<dbReference type="InterPro" id="IPR055301">
    <property type="entry name" value="Lea14-like_2"/>
</dbReference>
<comment type="caution">
    <text evidence="3">The sequence shown here is derived from an EMBL/GenBank/DDBJ whole genome shotgun (WGS) entry which is preliminary data.</text>
</comment>
<accession>A0A2U1LUH7</accession>
<keyword evidence="2" id="KW-1133">Transmembrane helix</keyword>
<dbReference type="PANTHER" id="PTHR31852">
    <property type="entry name" value="LATE EMBRYOGENESIS ABUNDANT (LEA) HYDROXYPROLINE-RICH GLYCOPROTEIN FAMILY"/>
    <property type="match status" value="1"/>
</dbReference>
<keyword evidence="4" id="KW-1185">Reference proteome</keyword>
<dbReference type="STRING" id="35608.A0A2U1LUH7"/>
<dbReference type="Proteomes" id="UP000245207">
    <property type="component" value="Unassembled WGS sequence"/>
</dbReference>
<feature type="region of interest" description="Disordered" evidence="1">
    <location>
        <begin position="1"/>
        <end position="22"/>
    </location>
</feature>
<protein>
    <recommendedName>
        <fullName evidence="5">Late embryogenesis abundant protein, LEA-14</fullName>
    </recommendedName>
</protein>
<sequence>MAPRATPKPHAPPSTPSKHHKKASKSPVYILASIVLISLILLITFSVILRVTSPNLNLTITNVTSSSSLNVTMSTELTISNRNYGPYSYEKCKGVIFHNDVMIGGGDVSGGVVGARSRKSVSIAMSFESNETDLVEVFVFVKMSGRVRVLKVRNRAKTVEMNCTVRFDVTRRFVTSSLC</sequence>
<evidence type="ECO:0000313" key="3">
    <source>
        <dbReference type="EMBL" id="PWA52663.1"/>
    </source>
</evidence>
<dbReference type="OrthoDB" id="1894389at2759"/>
<dbReference type="EMBL" id="PKPP01007700">
    <property type="protein sequence ID" value="PWA52663.1"/>
    <property type="molecule type" value="Genomic_DNA"/>
</dbReference>
<evidence type="ECO:0000256" key="2">
    <source>
        <dbReference type="SAM" id="Phobius"/>
    </source>
</evidence>
<evidence type="ECO:0008006" key="5">
    <source>
        <dbReference type="Google" id="ProtNLM"/>
    </source>
</evidence>
<evidence type="ECO:0000256" key="1">
    <source>
        <dbReference type="SAM" id="MobiDB-lite"/>
    </source>
</evidence>
<evidence type="ECO:0000313" key="4">
    <source>
        <dbReference type="Proteomes" id="UP000245207"/>
    </source>
</evidence>
<dbReference type="SUPFAM" id="SSF117070">
    <property type="entry name" value="LEA14-like"/>
    <property type="match status" value="1"/>
</dbReference>
<keyword evidence="2" id="KW-0812">Transmembrane</keyword>